<sequence>MQKLKYIWKTIHFLKDLQIQNSTLPSVEEIQIETSKQKLNADVYIPKGRSLGTIVTINGLAPLGNRDPRFIIVNKSLQNFGFTVVSPYYEDICNFYISKENISLIRESIEWISSREELTSSGKVSLFAPSFSGSLSLIVSSDKRMKPITNAICSIGAYGNVKTVIQNLFSNQDLDEYGRMILLLNFLPLSIGENQELYQAIRFALLDNYFKEHDKRLAPFLKNMSEENITLFNQLRSQAETRLYHWERILGNGGESKHLLSDLSVLEHLKEVSSPVLLVHGYKDDVVPASEADLMAEELKKHHSLWNVCKTNLISHGDTGFSLLSLIELPKLIRSFAFFFKYATN</sequence>
<dbReference type="GO" id="GO:0006508">
    <property type="term" value="P:proteolysis"/>
    <property type="evidence" value="ECO:0007669"/>
    <property type="project" value="InterPro"/>
</dbReference>
<dbReference type="OrthoDB" id="339619at2"/>
<evidence type="ECO:0000313" key="2">
    <source>
        <dbReference type="EMBL" id="GBF50463.1"/>
    </source>
</evidence>
<protein>
    <submittedName>
        <fullName evidence="2">X-Pro dipeptidyl-peptidase, S15 family</fullName>
    </submittedName>
</protein>
<keyword evidence="3" id="KW-1185">Reference proteome</keyword>
<dbReference type="SUPFAM" id="SSF53474">
    <property type="entry name" value="alpha/beta-Hydrolases"/>
    <property type="match status" value="1"/>
</dbReference>
<reference evidence="2 3" key="1">
    <citation type="submission" date="2018-02" db="EMBL/GenBank/DDBJ databases">
        <title>Novel Leptospira species isolated from soil and water in Japan.</title>
        <authorList>
            <person name="Nakao R."/>
            <person name="Masuzawa T."/>
        </authorList>
    </citation>
    <scope>NUCLEOTIDE SEQUENCE [LARGE SCALE GENOMIC DNA]</scope>
    <source>
        <strain evidence="2 3">YH101</strain>
    </source>
</reference>
<evidence type="ECO:0000259" key="1">
    <source>
        <dbReference type="Pfam" id="PF00326"/>
    </source>
</evidence>
<evidence type="ECO:0000313" key="3">
    <source>
        <dbReference type="Proteomes" id="UP000245133"/>
    </source>
</evidence>
<dbReference type="InterPro" id="IPR029058">
    <property type="entry name" value="AB_hydrolase_fold"/>
</dbReference>
<dbReference type="Gene3D" id="3.40.50.1820">
    <property type="entry name" value="alpha/beta hydrolase"/>
    <property type="match status" value="1"/>
</dbReference>
<dbReference type="RefSeq" id="WP_108976391.1">
    <property type="nucleotide sequence ID" value="NZ_BFBB01000005.1"/>
</dbReference>
<name>A0A2P2E0R3_9LEPT</name>
<dbReference type="InterPro" id="IPR001375">
    <property type="entry name" value="Peptidase_S9_cat"/>
</dbReference>
<dbReference type="Pfam" id="PF00326">
    <property type="entry name" value="Peptidase_S9"/>
    <property type="match status" value="1"/>
</dbReference>
<dbReference type="GO" id="GO:0008236">
    <property type="term" value="F:serine-type peptidase activity"/>
    <property type="evidence" value="ECO:0007669"/>
    <property type="project" value="InterPro"/>
</dbReference>
<accession>A0A2P2E0R3</accession>
<proteinExistence type="predicted"/>
<comment type="caution">
    <text evidence="2">The sequence shown here is derived from an EMBL/GenBank/DDBJ whole genome shotgun (WGS) entry which is preliminary data.</text>
</comment>
<feature type="domain" description="Peptidase S9 prolyl oligopeptidase catalytic" evidence="1">
    <location>
        <begin position="243"/>
        <end position="303"/>
    </location>
</feature>
<gene>
    <name evidence="2" type="ORF">LPTSP4_19880</name>
</gene>
<organism evidence="2 3">
    <name type="scientific">Leptospira ryugenii</name>
    <dbReference type="NCBI Taxonomy" id="1917863"/>
    <lineage>
        <taxon>Bacteria</taxon>
        <taxon>Pseudomonadati</taxon>
        <taxon>Spirochaetota</taxon>
        <taxon>Spirochaetia</taxon>
        <taxon>Leptospirales</taxon>
        <taxon>Leptospiraceae</taxon>
        <taxon>Leptospira</taxon>
    </lineage>
</organism>
<dbReference type="AlphaFoldDB" id="A0A2P2E0R3"/>
<dbReference type="EMBL" id="BFBB01000005">
    <property type="protein sequence ID" value="GBF50463.1"/>
    <property type="molecule type" value="Genomic_DNA"/>
</dbReference>
<dbReference type="Proteomes" id="UP000245133">
    <property type="component" value="Unassembled WGS sequence"/>
</dbReference>